<feature type="domain" description="Protein kinase" evidence="2">
    <location>
        <begin position="1"/>
        <end position="79"/>
    </location>
</feature>
<evidence type="ECO:0000313" key="3">
    <source>
        <dbReference type="EMBL" id="KAB2631324.1"/>
    </source>
</evidence>
<dbReference type="GO" id="GO:0004672">
    <property type="term" value="F:protein kinase activity"/>
    <property type="evidence" value="ECO:0007669"/>
    <property type="project" value="InterPro"/>
</dbReference>
<dbReference type="InterPro" id="IPR000719">
    <property type="entry name" value="Prot_kinase_dom"/>
</dbReference>
<reference evidence="4" key="2">
    <citation type="submission" date="2019-10" db="EMBL/GenBank/DDBJ databases">
        <title>A de novo genome assembly of a pear dwarfing rootstock.</title>
        <authorList>
            <person name="Wang F."/>
            <person name="Wang J."/>
            <person name="Li S."/>
            <person name="Zhang Y."/>
            <person name="Fang M."/>
            <person name="Ma L."/>
            <person name="Zhao Y."/>
            <person name="Jiang S."/>
        </authorList>
    </citation>
    <scope>NUCLEOTIDE SEQUENCE [LARGE SCALE GENOMIC DNA]</scope>
</reference>
<comment type="caution">
    <text evidence="3">The sequence shown here is derived from an EMBL/GenBank/DDBJ whole genome shotgun (WGS) entry which is preliminary data.</text>
</comment>
<reference evidence="3 4" key="1">
    <citation type="submission" date="2019-09" db="EMBL/GenBank/DDBJ databases">
        <authorList>
            <person name="Ou C."/>
        </authorList>
    </citation>
    <scope>NUCLEOTIDE SEQUENCE [LARGE SCALE GENOMIC DNA]</scope>
    <source>
        <strain evidence="3">S2</strain>
        <tissue evidence="3">Leaf</tissue>
    </source>
</reference>
<gene>
    <name evidence="3" type="ORF">D8674_008843</name>
</gene>
<evidence type="ECO:0000313" key="4">
    <source>
        <dbReference type="Proteomes" id="UP000327157"/>
    </source>
</evidence>
<dbReference type="OrthoDB" id="693917at2759"/>
<dbReference type="SUPFAM" id="SSF56112">
    <property type="entry name" value="Protein kinase-like (PK-like)"/>
    <property type="match status" value="1"/>
</dbReference>
<keyword evidence="4" id="KW-1185">Reference proteome</keyword>
<evidence type="ECO:0000256" key="1">
    <source>
        <dbReference type="SAM" id="MobiDB-lite"/>
    </source>
</evidence>
<name>A0A5N5I6W5_9ROSA</name>
<dbReference type="AlphaFoldDB" id="A0A5N5I6W5"/>
<accession>A0A5N5I6W5</accession>
<feature type="compositionally biased region" description="Basic residues" evidence="1">
    <location>
        <begin position="1"/>
        <end position="12"/>
    </location>
</feature>
<dbReference type="GO" id="GO:0005524">
    <property type="term" value="F:ATP binding"/>
    <property type="evidence" value="ECO:0007669"/>
    <property type="project" value="InterPro"/>
</dbReference>
<organism evidence="3 4">
    <name type="scientific">Pyrus ussuriensis x Pyrus communis</name>
    <dbReference type="NCBI Taxonomy" id="2448454"/>
    <lineage>
        <taxon>Eukaryota</taxon>
        <taxon>Viridiplantae</taxon>
        <taxon>Streptophyta</taxon>
        <taxon>Embryophyta</taxon>
        <taxon>Tracheophyta</taxon>
        <taxon>Spermatophyta</taxon>
        <taxon>Magnoliopsida</taxon>
        <taxon>eudicotyledons</taxon>
        <taxon>Gunneridae</taxon>
        <taxon>Pentapetalae</taxon>
        <taxon>rosids</taxon>
        <taxon>fabids</taxon>
        <taxon>Rosales</taxon>
        <taxon>Rosaceae</taxon>
        <taxon>Amygdaloideae</taxon>
        <taxon>Maleae</taxon>
        <taxon>Pyrus</taxon>
    </lineage>
</organism>
<reference evidence="3 4" key="3">
    <citation type="submission" date="2019-11" db="EMBL/GenBank/DDBJ databases">
        <title>A de novo genome assembly of a pear dwarfing rootstock.</title>
        <authorList>
            <person name="Wang F."/>
            <person name="Wang J."/>
            <person name="Li S."/>
            <person name="Zhang Y."/>
            <person name="Fang M."/>
            <person name="Ma L."/>
            <person name="Zhao Y."/>
            <person name="Jiang S."/>
        </authorList>
    </citation>
    <scope>NUCLEOTIDE SEQUENCE [LARGE SCALE GENOMIC DNA]</scope>
    <source>
        <strain evidence="3">S2</strain>
        <tissue evidence="3">Leaf</tissue>
    </source>
</reference>
<protein>
    <recommendedName>
        <fullName evidence="2">Protein kinase domain-containing protein</fullName>
    </recommendedName>
</protein>
<dbReference type="EMBL" id="SMOL01000143">
    <property type="protein sequence ID" value="KAB2631324.1"/>
    <property type="molecule type" value="Genomic_DNA"/>
</dbReference>
<feature type="region of interest" description="Disordered" evidence="1">
    <location>
        <begin position="1"/>
        <end position="20"/>
    </location>
</feature>
<proteinExistence type="predicted"/>
<sequence>MCHKHGLKHRDLKPKPEKFLSENKKETVPLKAIDFGLSVLFKPAPNISLGETVRSRLKHISVMNKASSRKAVSRMCILT</sequence>
<evidence type="ECO:0000259" key="2">
    <source>
        <dbReference type="PROSITE" id="PS50011"/>
    </source>
</evidence>
<dbReference type="InterPro" id="IPR011009">
    <property type="entry name" value="Kinase-like_dom_sf"/>
</dbReference>
<dbReference type="Proteomes" id="UP000327157">
    <property type="component" value="Chromosome 12"/>
</dbReference>
<dbReference type="PROSITE" id="PS50011">
    <property type="entry name" value="PROTEIN_KINASE_DOM"/>
    <property type="match status" value="1"/>
</dbReference>
<dbReference type="Gene3D" id="1.10.510.10">
    <property type="entry name" value="Transferase(Phosphotransferase) domain 1"/>
    <property type="match status" value="1"/>
</dbReference>